<gene>
    <name evidence="2" type="ORF">CKAH01_08126</name>
</gene>
<dbReference type="AlphaFoldDB" id="A0AAE0D0C9"/>
<comment type="caution">
    <text evidence="2">The sequence shown here is derived from an EMBL/GenBank/DDBJ whole genome shotgun (WGS) entry which is preliminary data.</text>
</comment>
<protein>
    <submittedName>
        <fullName evidence="2">Uncharacterized protein</fullName>
    </submittedName>
</protein>
<proteinExistence type="predicted"/>
<evidence type="ECO:0000256" key="1">
    <source>
        <dbReference type="SAM" id="MobiDB-lite"/>
    </source>
</evidence>
<organism evidence="2 3">
    <name type="scientific">Colletotrichum kahawae</name>
    <name type="common">Coffee berry disease fungus</name>
    <dbReference type="NCBI Taxonomy" id="34407"/>
    <lineage>
        <taxon>Eukaryota</taxon>
        <taxon>Fungi</taxon>
        <taxon>Dikarya</taxon>
        <taxon>Ascomycota</taxon>
        <taxon>Pezizomycotina</taxon>
        <taxon>Sordariomycetes</taxon>
        <taxon>Hypocreomycetidae</taxon>
        <taxon>Glomerellales</taxon>
        <taxon>Glomerellaceae</taxon>
        <taxon>Colletotrichum</taxon>
        <taxon>Colletotrichum gloeosporioides species complex</taxon>
    </lineage>
</organism>
<sequence>MIRRLTDGANLFADNVTSGYNKMTQVSQQQLTSRVATAGRKRTQRRTDDDDDEKAEDKEEAQVETGRIQGRDRDVMESTRGHLQ</sequence>
<evidence type="ECO:0000313" key="2">
    <source>
        <dbReference type="EMBL" id="KAK2734082.1"/>
    </source>
</evidence>
<keyword evidence="3" id="KW-1185">Reference proteome</keyword>
<evidence type="ECO:0000313" key="3">
    <source>
        <dbReference type="Proteomes" id="UP001281614"/>
    </source>
</evidence>
<accession>A0AAE0D0C9</accession>
<feature type="region of interest" description="Disordered" evidence="1">
    <location>
        <begin position="24"/>
        <end position="84"/>
    </location>
</feature>
<dbReference type="Proteomes" id="UP001281614">
    <property type="component" value="Unassembled WGS sequence"/>
</dbReference>
<name>A0AAE0D0C9_COLKA</name>
<feature type="compositionally biased region" description="Polar residues" evidence="1">
    <location>
        <begin position="24"/>
        <end position="35"/>
    </location>
</feature>
<reference evidence="2" key="1">
    <citation type="submission" date="2023-02" db="EMBL/GenBank/DDBJ databases">
        <title>Colletotrichum kahawae CIFC_Que2 genome sequencing and assembly.</title>
        <authorList>
            <person name="Baroncelli R."/>
        </authorList>
    </citation>
    <scope>NUCLEOTIDE SEQUENCE</scope>
    <source>
        <strain evidence="2">CIFC_Que2</strain>
    </source>
</reference>
<dbReference type="EMBL" id="VYYT01000477">
    <property type="protein sequence ID" value="KAK2734082.1"/>
    <property type="molecule type" value="Genomic_DNA"/>
</dbReference>
<feature type="compositionally biased region" description="Basic and acidic residues" evidence="1">
    <location>
        <begin position="69"/>
        <end position="84"/>
    </location>
</feature>